<comment type="caution">
    <text evidence="2">The sequence shown here is derived from an EMBL/GenBank/DDBJ whole genome shotgun (WGS) entry which is preliminary data.</text>
</comment>
<dbReference type="Proteomes" id="UP000639403">
    <property type="component" value="Unassembled WGS sequence"/>
</dbReference>
<evidence type="ECO:0000313" key="3">
    <source>
        <dbReference type="Proteomes" id="UP000639403"/>
    </source>
</evidence>
<accession>A0A8H7U3Q0</accession>
<dbReference type="EMBL" id="JADOXO010000053">
    <property type="protein sequence ID" value="KAF9816750.1"/>
    <property type="molecule type" value="Genomic_DNA"/>
</dbReference>
<evidence type="ECO:0000313" key="2">
    <source>
        <dbReference type="EMBL" id="KAF9816750.1"/>
    </source>
</evidence>
<evidence type="ECO:0000256" key="1">
    <source>
        <dbReference type="SAM" id="MobiDB-lite"/>
    </source>
</evidence>
<proteinExistence type="predicted"/>
<dbReference type="AlphaFoldDB" id="A0A8H7U3Q0"/>
<organism evidence="2 3">
    <name type="scientific">Rhodonia placenta</name>
    <dbReference type="NCBI Taxonomy" id="104341"/>
    <lineage>
        <taxon>Eukaryota</taxon>
        <taxon>Fungi</taxon>
        <taxon>Dikarya</taxon>
        <taxon>Basidiomycota</taxon>
        <taxon>Agaricomycotina</taxon>
        <taxon>Agaricomycetes</taxon>
        <taxon>Polyporales</taxon>
        <taxon>Adustoporiaceae</taxon>
        <taxon>Rhodonia</taxon>
    </lineage>
</organism>
<feature type="compositionally biased region" description="Polar residues" evidence="1">
    <location>
        <begin position="66"/>
        <end position="76"/>
    </location>
</feature>
<gene>
    <name evidence="2" type="ORF">IEO21_03912</name>
</gene>
<name>A0A8H7U3Q0_9APHY</name>
<sequence>MTHASRGLPDAGHGTDYLGMKRAWTQRRWHEAMHTPQERRAILEFRGHDAVARPYATVCPWAGRQHQANDGRTTGAQGVDPGMQRGGGRRRKNWGAVESGSVQVCVGGSARHANPGRCVKTRSVCERLHLAVCACPTGGHHGARS</sequence>
<reference evidence="2" key="2">
    <citation type="journal article" name="Front. Microbiol.">
        <title>Degradative Capacity of Two Strains of Rhodonia placenta: From Phenotype to Genotype.</title>
        <authorList>
            <person name="Kolle M."/>
            <person name="Horta M.A.C."/>
            <person name="Nowrousian M."/>
            <person name="Ohm R.A."/>
            <person name="Benz J.P."/>
            <person name="Pilgard A."/>
        </authorList>
    </citation>
    <scope>NUCLEOTIDE SEQUENCE</scope>
    <source>
        <strain evidence="2">FPRL280</strain>
    </source>
</reference>
<reference evidence="2" key="1">
    <citation type="submission" date="2020-11" db="EMBL/GenBank/DDBJ databases">
        <authorList>
            <person name="Koelle M."/>
            <person name="Horta M.A.C."/>
            <person name="Nowrousian M."/>
            <person name="Ohm R.A."/>
            <person name="Benz P."/>
            <person name="Pilgard A."/>
        </authorList>
    </citation>
    <scope>NUCLEOTIDE SEQUENCE</scope>
    <source>
        <strain evidence="2">FPRL280</strain>
    </source>
</reference>
<protein>
    <submittedName>
        <fullName evidence="2">Uncharacterized protein</fullName>
    </submittedName>
</protein>
<feature type="region of interest" description="Disordered" evidence="1">
    <location>
        <begin position="66"/>
        <end position="93"/>
    </location>
</feature>